<evidence type="ECO:0000313" key="3">
    <source>
        <dbReference type="Proteomes" id="UP001303285"/>
    </source>
</evidence>
<keyword evidence="3" id="KW-1185">Reference proteome</keyword>
<evidence type="ECO:0000313" key="2">
    <source>
        <dbReference type="EMBL" id="MEA5609856.1"/>
    </source>
</evidence>
<comment type="caution">
    <text evidence="2">The sequence shown here is derived from an EMBL/GenBank/DDBJ whole genome shotgun (WGS) entry which is preliminary data.</text>
</comment>
<name>A0ABU5UU95_NODSP</name>
<feature type="region of interest" description="Disordered" evidence="1">
    <location>
        <begin position="1"/>
        <end position="24"/>
    </location>
</feature>
<organism evidence="2 3">
    <name type="scientific">Nodularia spumigena UHCC 0060</name>
    <dbReference type="NCBI Taxonomy" id="3110300"/>
    <lineage>
        <taxon>Bacteria</taxon>
        <taxon>Bacillati</taxon>
        <taxon>Cyanobacteriota</taxon>
        <taxon>Cyanophyceae</taxon>
        <taxon>Nostocales</taxon>
        <taxon>Nodulariaceae</taxon>
        <taxon>Nodularia</taxon>
    </lineage>
</organism>
<sequence>MARKSKDFKDLMKQKQSSQDKQKNLEALRKKMVEGGFGELAANIPIEPKGAPKMSEILQQFVAPYLDNVHTSKRRKSLFSLAVIAWNAAVMPESQQKTTLDTFLEQQLSNQDAETQQAITQMIDELIARKHQHFSDNKYFILDFQITETGQRYDISVASTLWENPQ</sequence>
<proteinExistence type="predicted"/>
<dbReference type="Proteomes" id="UP001303285">
    <property type="component" value="Unassembled WGS sequence"/>
</dbReference>
<protein>
    <submittedName>
        <fullName evidence="2">Uncharacterized protein</fullName>
    </submittedName>
</protein>
<evidence type="ECO:0000256" key="1">
    <source>
        <dbReference type="SAM" id="MobiDB-lite"/>
    </source>
</evidence>
<gene>
    <name evidence="2" type="ORF">VB695_17590</name>
</gene>
<accession>A0ABU5UU95</accession>
<reference evidence="2 3" key="1">
    <citation type="submission" date="2023-12" db="EMBL/GenBank/DDBJ databases">
        <title>Baltic Sea Cyanobacteria.</title>
        <authorList>
            <person name="Delbaje E."/>
            <person name="Fewer D.P."/>
            <person name="Shishido T.K."/>
        </authorList>
    </citation>
    <scope>NUCLEOTIDE SEQUENCE [LARGE SCALE GENOMIC DNA]</scope>
    <source>
        <strain evidence="2 3">UHCC 0060</strain>
    </source>
</reference>
<dbReference type="EMBL" id="JAYGHK010000064">
    <property type="protein sequence ID" value="MEA5609856.1"/>
    <property type="molecule type" value="Genomic_DNA"/>
</dbReference>
<dbReference type="RefSeq" id="WP_323244528.1">
    <property type="nucleotide sequence ID" value="NZ_JAYGHK010000064.1"/>
</dbReference>